<feature type="region of interest" description="Disordered" evidence="1">
    <location>
        <begin position="160"/>
        <end position="180"/>
    </location>
</feature>
<evidence type="ECO:0000259" key="3">
    <source>
        <dbReference type="Pfam" id="PF21686"/>
    </source>
</evidence>
<dbReference type="InterPro" id="IPR052171">
    <property type="entry name" value="NHEJ_LigD"/>
</dbReference>
<evidence type="ECO:0000313" key="5">
    <source>
        <dbReference type="Proteomes" id="UP000295444"/>
    </source>
</evidence>
<feature type="domain" description="DNA ligase D polymerase" evidence="3">
    <location>
        <begin position="251"/>
        <end position="504"/>
    </location>
</feature>
<dbReference type="OrthoDB" id="9802472at2"/>
<dbReference type="Pfam" id="PF13298">
    <property type="entry name" value="LigD_N"/>
    <property type="match status" value="1"/>
</dbReference>
<feature type="region of interest" description="Disordered" evidence="1">
    <location>
        <begin position="10"/>
        <end position="30"/>
    </location>
</feature>
<protein>
    <submittedName>
        <fullName evidence="4">Bifunctional non-homologous end joining protein LigD</fullName>
    </submittedName>
</protein>
<accession>A0A4R6S5U2</accession>
<dbReference type="Pfam" id="PF21686">
    <property type="entry name" value="LigD_Prim-Pol"/>
    <property type="match status" value="1"/>
</dbReference>
<evidence type="ECO:0000313" key="4">
    <source>
        <dbReference type="EMBL" id="TDP94115.1"/>
    </source>
</evidence>
<reference evidence="4 5" key="1">
    <citation type="submission" date="2019-03" db="EMBL/GenBank/DDBJ databases">
        <title>Genomic Encyclopedia of Type Strains, Phase IV (KMG-IV): sequencing the most valuable type-strain genomes for metagenomic binning, comparative biology and taxonomic classification.</title>
        <authorList>
            <person name="Goeker M."/>
        </authorList>
    </citation>
    <scope>NUCLEOTIDE SEQUENCE [LARGE SCALE GENOMIC DNA]</scope>
    <source>
        <strain evidence="4 5">DSM 45361</strain>
    </source>
</reference>
<dbReference type="RefSeq" id="WP_133853073.1">
    <property type="nucleotide sequence ID" value="NZ_SNXZ01000006.1"/>
</dbReference>
<sequence length="518" mass="58076">MTQDRLARYHAKRDFGVTPEPAGSRADGGSGRFVVQRHRAGRPHYDLRLEVNGLLASWSVPKGPTLDPKSRQLAVHVEDHPIEYYDFEGVIPKGSYGGGDVIVWDWGTWEPAKTSDPAAAIKKGELHFDLHGEKLAGRFVLVRRGDDDQWLLIHKDDDHAERGWDPEDRPKSVKSGRTNDEVAAAPEVLWRSDLPAPEAAQPVEPWEAPTADELAALDDLGGSGTWELAGRRVKVTNLDKVLFPGERPVSKRDLIRYYAMIGPHLLPYLADRPINTHRFPNGVTEGGFWQKEVPDHAPDWLKQWHDAEADPDKTQCYAVLDSVPALVWMANYGAVELHPWTSALPDVHQPTWALIDIDPGTSSTFDDVLVLARLYRTALEHMKVEGMPKVTGQRGVQIWVPVRPGYTFDDTRAWVEKVSRAIGRTVPELVSWQWQKSRRGGKARLDYTQNAINKTLVAPFSTRPRPGAPVSVPITWDELDDPDLRPDGWTLWTVLDRLAERGDPLAPLIGKPQTLPKL</sequence>
<evidence type="ECO:0000256" key="1">
    <source>
        <dbReference type="SAM" id="MobiDB-lite"/>
    </source>
</evidence>
<feature type="domain" description="DNA ligase D 3'-phosphoesterase" evidence="2">
    <location>
        <begin position="36"/>
        <end position="143"/>
    </location>
</feature>
<dbReference type="InterPro" id="IPR014144">
    <property type="entry name" value="LigD_PE_domain"/>
</dbReference>
<organism evidence="4 5">
    <name type="scientific">Labedaea rhizosphaerae</name>
    <dbReference type="NCBI Taxonomy" id="598644"/>
    <lineage>
        <taxon>Bacteria</taxon>
        <taxon>Bacillati</taxon>
        <taxon>Actinomycetota</taxon>
        <taxon>Actinomycetes</taxon>
        <taxon>Pseudonocardiales</taxon>
        <taxon>Pseudonocardiaceae</taxon>
        <taxon>Labedaea</taxon>
    </lineage>
</organism>
<proteinExistence type="predicted"/>
<name>A0A4R6S5U2_LABRH</name>
<evidence type="ECO:0000259" key="2">
    <source>
        <dbReference type="Pfam" id="PF13298"/>
    </source>
</evidence>
<dbReference type="AlphaFoldDB" id="A0A4R6S5U2"/>
<dbReference type="InterPro" id="IPR014145">
    <property type="entry name" value="LigD_pol_dom"/>
</dbReference>
<dbReference type="PANTHER" id="PTHR42705">
    <property type="entry name" value="BIFUNCTIONAL NON-HOMOLOGOUS END JOINING PROTEIN LIGD"/>
    <property type="match status" value="1"/>
</dbReference>
<dbReference type="Proteomes" id="UP000295444">
    <property type="component" value="Unassembled WGS sequence"/>
</dbReference>
<gene>
    <name evidence="4" type="ORF">EV186_106509</name>
</gene>
<dbReference type="Gene3D" id="3.90.920.10">
    <property type="entry name" value="DNA primase, PRIM domain"/>
    <property type="match status" value="1"/>
</dbReference>
<feature type="compositionally biased region" description="Basic and acidic residues" evidence="1">
    <location>
        <begin position="160"/>
        <end position="171"/>
    </location>
</feature>
<dbReference type="PANTHER" id="PTHR42705:SF2">
    <property type="entry name" value="BIFUNCTIONAL NON-HOMOLOGOUS END JOINING PROTEIN LIGD"/>
    <property type="match status" value="1"/>
</dbReference>
<dbReference type="EMBL" id="SNXZ01000006">
    <property type="protein sequence ID" value="TDP94115.1"/>
    <property type="molecule type" value="Genomic_DNA"/>
</dbReference>
<comment type="caution">
    <text evidence="4">The sequence shown here is derived from an EMBL/GenBank/DDBJ whole genome shotgun (WGS) entry which is preliminary data.</text>
</comment>
<keyword evidence="5" id="KW-1185">Reference proteome</keyword>
<dbReference type="NCBIfam" id="TIGR02777">
    <property type="entry name" value="LigD_PE_dom"/>
    <property type="match status" value="1"/>
</dbReference>
<dbReference type="NCBIfam" id="TIGR02778">
    <property type="entry name" value="ligD_pol"/>
    <property type="match status" value="1"/>
</dbReference>